<proteinExistence type="predicted"/>
<dbReference type="RefSeq" id="WP_007341967.1">
    <property type="nucleotide sequence ID" value="NZ_GL878494.1"/>
</dbReference>
<comment type="caution">
    <text evidence="2">The sequence shown here is derived from an EMBL/GenBank/DDBJ whole genome shotgun (WGS) entry which is preliminary data.</text>
</comment>
<dbReference type="STRING" id="267212.GCA_001063965_00435"/>
<evidence type="ECO:0008006" key="4">
    <source>
        <dbReference type="Google" id="ProtNLM"/>
    </source>
</evidence>
<sequence>MKKTALLLAVLLPFCAAHAAGGKAQSREQARRKADEKAVLDWYAKTHTLEREKDVIRQYQQRNDPESREIAAAEEKLAPEQEIVVRTRFTAGKTYNITGRCDPDCDNMYLDLYRNVYLDLYDEETRHGLRVKNDLRVLKSPGFSWTAEKDEDYTAVLTMKKCTKKTCAAALQIFEGNKAFW</sequence>
<organism evidence="2 3">
    <name type="scientific">Neisseria bacilliformis ATCC BAA-1200</name>
    <dbReference type="NCBI Taxonomy" id="888742"/>
    <lineage>
        <taxon>Bacteria</taxon>
        <taxon>Pseudomonadati</taxon>
        <taxon>Pseudomonadota</taxon>
        <taxon>Betaproteobacteria</taxon>
        <taxon>Neisseriales</taxon>
        <taxon>Neisseriaceae</taxon>
        <taxon>Neisseria</taxon>
    </lineage>
</organism>
<dbReference type="Proteomes" id="UP000004105">
    <property type="component" value="Unassembled WGS sequence"/>
</dbReference>
<keyword evidence="1" id="KW-0732">Signal</keyword>
<dbReference type="EMBL" id="AFAY01000020">
    <property type="protein sequence ID" value="EGF11313.1"/>
    <property type="molecule type" value="Genomic_DNA"/>
</dbReference>
<feature type="signal peptide" evidence="1">
    <location>
        <begin position="1"/>
        <end position="19"/>
    </location>
</feature>
<name>F2BB53_9NEIS</name>
<accession>F2BB53</accession>
<keyword evidence="3" id="KW-1185">Reference proteome</keyword>
<evidence type="ECO:0000313" key="2">
    <source>
        <dbReference type="EMBL" id="EGF11313.1"/>
    </source>
</evidence>
<reference evidence="2 3" key="1">
    <citation type="submission" date="2011-02" db="EMBL/GenBank/DDBJ databases">
        <authorList>
            <person name="Muzny D."/>
            <person name="Qin X."/>
            <person name="Deng J."/>
            <person name="Jiang H."/>
            <person name="Liu Y."/>
            <person name="Qu J."/>
            <person name="Song X.-Z."/>
            <person name="Zhang L."/>
            <person name="Thornton R."/>
            <person name="Coyle M."/>
            <person name="Francisco L."/>
            <person name="Jackson L."/>
            <person name="Javaid M."/>
            <person name="Korchina V."/>
            <person name="Kovar C."/>
            <person name="Mata R."/>
            <person name="Mathew T."/>
            <person name="Ngo R."/>
            <person name="Nguyen L."/>
            <person name="Nguyen N."/>
            <person name="Okwuonu G."/>
            <person name="Ongeri F."/>
            <person name="Pham C."/>
            <person name="Simmons D."/>
            <person name="Wilczek-Boney K."/>
            <person name="Hale W."/>
            <person name="Jakkamsetti A."/>
            <person name="Pham P."/>
            <person name="Ruth R."/>
            <person name="San Lucas F."/>
            <person name="Warren J."/>
            <person name="Zhang J."/>
            <person name="Zhao Z."/>
            <person name="Zhou C."/>
            <person name="Zhu D."/>
            <person name="Lee S."/>
            <person name="Bess C."/>
            <person name="Blankenburg K."/>
            <person name="Forbes L."/>
            <person name="Fu Q."/>
            <person name="Gubbala S."/>
            <person name="Hirani K."/>
            <person name="Jayaseelan J.C."/>
            <person name="Lara F."/>
            <person name="Munidasa M."/>
            <person name="Palculict T."/>
            <person name="Patil S."/>
            <person name="Pu L.-L."/>
            <person name="Saada N."/>
            <person name="Tang L."/>
            <person name="Weissenberger G."/>
            <person name="Zhu Y."/>
            <person name="Hemphill L."/>
            <person name="Shang Y."/>
            <person name="Youmans B."/>
            <person name="Ayvaz T."/>
            <person name="Ross M."/>
            <person name="Santibanez J."/>
            <person name="Aqrawi P."/>
            <person name="Gross S."/>
            <person name="Joshi V."/>
            <person name="Fowler G."/>
            <person name="Nazareth L."/>
            <person name="Reid J."/>
            <person name="Worley K."/>
            <person name="Petrosino J."/>
            <person name="Highlander S."/>
            <person name="Gibbs R."/>
        </authorList>
    </citation>
    <scope>NUCLEOTIDE SEQUENCE [LARGE SCALE GENOMIC DNA]</scope>
    <source>
        <strain evidence="2 3">ATCC BAA-1200</strain>
    </source>
</reference>
<feature type="chain" id="PRO_5003274146" description="Secreted protein" evidence="1">
    <location>
        <begin position="20"/>
        <end position="181"/>
    </location>
</feature>
<dbReference type="HOGENOM" id="CLU_1494720_0_0_4"/>
<evidence type="ECO:0000313" key="3">
    <source>
        <dbReference type="Proteomes" id="UP000004105"/>
    </source>
</evidence>
<protein>
    <recommendedName>
        <fullName evidence="4">Secreted protein</fullName>
    </recommendedName>
</protein>
<gene>
    <name evidence="2" type="ORF">HMPREF9123_0957</name>
</gene>
<dbReference type="AlphaFoldDB" id="F2BB53"/>
<evidence type="ECO:0000256" key="1">
    <source>
        <dbReference type="SAM" id="SignalP"/>
    </source>
</evidence>